<dbReference type="PANTHER" id="PTHR21304:SF0">
    <property type="entry name" value="MICOS COMPLEX SUBUNIT MIC10"/>
    <property type="match status" value="1"/>
</dbReference>
<dbReference type="GeneID" id="106804903"/>
<evidence type="ECO:0000256" key="3">
    <source>
        <dbReference type="ARBA" id="ARBA00006792"/>
    </source>
</evidence>
<sequence length="93" mass="10399">MADLTRSEDQLGEKWDRCLSDTALKIAGGLGLGIVFSVFLFKRRPWPIAFGIGTGFGMGYSNCQHDFNQPYLLHGHRIRVKSTPPVDEETTTQ</sequence>
<keyword evidence="7 9" id="KW-0496">Mitochondrion</keyword>
<dbReference type="RefSeq" id="XP_014661779.1">
    <property type="nucleotide sequence ID" value="XM_014806293.1"/>
</dbReference>
<comment type="subcellular location">
    <subcellularLocation>
        <location evidence="2 9">Mitochondrion inner membrane</location>
        <topology evidence="2 9">Single-pass membrane protein</topology>
    </subcellularLocation>
</comment>
<protein>
    <recommendedName>
        <fullName evidence="9">MICOS complex subunit MIC10</fullName>
    </recommendedName>
</protein>
<feature type="transmembrane region" description="Helical" evidence="9">
    <location>
        <begin position="23"/>
        <end position="41"/>
    </location>
</feature>
<comment type="similarity">
    <text evidence="3 9">Belongs to the MICOS complex subunit Mic10 family.</text>
</comment>
<gene>
    <name evidence="11" type="primary">LOC106804903</name>
</gene>
<evidence type="ECO:0000256" key="4">
    <source>
        <dbReference type="ARBA" id="ARBA00022692"/>
    </source>
</evidence>
<organism evidence="10 11">
    <name type="scientific">Priapulus caudatus</name>
    <name type="common">Priapulid worm</name>
    <dbReference type="NCBI Taxonomy" id="37621"/>
    <lineage>
        <taxon>Eukaryota</taxon>
        <taxon>Metazoa</taxon>
        <taxon>Ecdysozoa</taxon>
        <taxon>Scalidophora</taxon>
        <taxon>Priapulida</taxon>
        <taxon>Priapulimorpha</taxon>
        <taxon>Priapulimorphida</taxon>
        <taxon>Priapulidae</taxon>
        <taxon>Priapulus</taxon>
    </lineage>
</organism>
<comment type="subunit">
    <text evidence="9">Component of the mitochondrial contact site and cristae organizing system (MICOS) complex.</text>
</comment>
<evidence type="ECO:0000256" key="1">
    <source>
        <dbReference type="ARBA" id="ARBA00002689"/>
    </source>
</evidence>
<evidence type="ECO:0000256" key="7">
    <source>
        <dbReference type="ARBA" id="ARBA00023128"/>
    </source>
</evidence>
<evidence type="ECO:0000256" key="9">
    <source>
        <dbReference type="RuleBase" id="RU363011"/>
    </source>
</evidence>
<dbReference type="Proteomes" id="UP000695022">
    <property type="component" value="Unplaced"/>
</dbReference>
<keyword evidence="10" id="KW-1185">Reference proteome</keyword>
<evidence type="ECO:0000256" key="5">
    <source>
        <dbReference type="ARBA" id="ARBA00022792"/>
    </source>
</evidence>
<dbReference type="InterPro" id="IPR007512">
    <property type="entry name" value="Mic10"/>
</dbReference>
<keyword evidence="6 9" id="KW-1133">Transmembrane helix</keyword>
<reference evidence="11" key="1">
    <citation type="submission" date="2025-08" db="UniProtKB">
        <authorList>
            <consortium name="RefSeq"/>
        </authorList>
    </citation>
    <scope>IDENTIFICATION</scope>
</reference>
<comment type="function">
    <text evidence="1 9">Component of the MICOS complex, a large protein complex of the mitochondrial inner membrane that plays crucial roles in the maintenance of crista junctions, inner membrane architecture, and formation of contact sites to the outer membrane.</text>
</comment>
<evidence type="ECO:0000313" key="11">
    <source>
        <dbReference type="RefSeq" id="XP_014661779.1"/>
    </source>
</evidence>
<evidence type="ECO:0000313" key="10">
    <source>
        <dbReference type="Proteomes" id="UP000695022"/>
    </source>
</evidence>
<dbReference type="PANTHER" id="PTHR21304">
    <property type="entry name" value="MICOS COMPLEX SUBUNIT MIC10"/>
    <property type="match status" value="1"/>
</dbReference>
<keyword evidence="4 9" id="KW-0812">Transmembrane</keyword>
<accession>A0ABM1DPA8</accession>
<proteinExistence type="inferred from homology"/>
<name>A0ABM1DPA8_PRICU</name>
<evidence type="ECO:0000256" key="8">
    <source>
        <dbReference type="ARBA" id="ARBA00023136"/>
    </source>
</evidence>
<dbReference type="Pfam" id="PF04418">
    <property type="entry name" value="DUF543"/>
    <property type="match status" value="1"/>
</dbReference>
<keyword evidence="5 9" id="KW-0999">Mitochondrion inner membrane</keyword>
<keyword evidence="8 9" id="KW-0472">Membrane</keyword>
<evidence type="ECO:0000256" key="6">
    <source>
        <dbReference type="ARBA" id="ARBA00022989"/>
    </source>
</evidence>
<evidence type="ECO:0000256" key="2">
    <source>
        <dbReference type="ARBA" id="ARBA00004434"/>
    </source>
</evidence>